<dbReference type="PANTHER" id="PTHR33710">
    <property type="entry name" value="BNAC02G09200D PROTEIN"/>
    <property type="match status" value="1"/>
</dbReference>
<dbReference type="AlphaFoldDB" id="A0AAV8TV30"/>
<evidence type="ECO:0000313" key="2">
    <source>
        <dbReference type="Proteomes" id="UP001159364"/>
    </source>
</evidence>
<organism evidence="1 2">
    <name type="scientific">Erythroxylum novogranatense</name>
    <dbReference type="NCBI Taxonomy" id="1862640"/>
    <lineage>
        <taxon>Eukaryota</taxon>
        <taxon>Viridiplantae</taxon>
        <taxon>Streptophyta</taxon>
        <taxon>Embryophyta</taxon>
        <taxon>Tracheophyta</taxon>
        <taxon>Spermatophyta</taxon>
        <taxon>Magnoliopsida</taxon>
        <taxon>eudicotyledons</taxon>
        <taxon>Gunneridae</taxon>
        <taxon>Pentapetalae</taxon>
        <taxon>rosids</taxon>
        <taxon>fabids</taxon>
        <taxon>Malpighiales</taxon>
        <taxon>Erythroxylaceae</taxon>
        <taxon>Erythroxylum</taxon>
    </lineage>
</organism>
<keyword evidence="2" id="KW-1185">Reference proteome</keyword>
<dbReference type="Proteomes" id="UP001159364">
    <property type="component" value="Linkage Group LG03"/>
</dbReference>
<evidence type="ECO:0000313" key="1">
    <source>
        <dbReference type="EMBL" id="KAJ8770887.1"/>
    </source>
</evidence>
<proteinExistence type="predicted"/>
<protein>
    <recommendedName>
        <fullName evidence="3">Endonuclease/exonuclease/phosphatase domain-containing protein</fullName>
    </recommendedName>
</protein>
<dbReference type="PANTHER" id="PTHR33710:SF64">
    <property type="entry name" value="ENDONUCLEASE_EXONUCLEASE_PHOSPHATASE DOMAIN-CONTAINING PROTEIN"/>
    <property type="match status" value="1"/>
</dbReference>
<evidence type="ECO:0008006" key="3">
    <source>
        <dbReference type="Google" id="ProtNLM"/>
    </source>
</evidence>
<sequence length="403" mass="46202">MGLRLMPWDDLLHFRLLHGFADAPSSGDFFTWQKNRRWARLDRVLLNREWSSMRTLDVRPLSHVSESDHCPLLVDFHHAVPPGSKPFKFYNMWLDHPACDAVVEEVWRTLRPGCAQFALCSWLSDLKQPLRHLNHMVFSGISARVRDTQEDFQHFYQAFLVCPEDEALRCQVNLLRKKVVFLQDAERSFFRQKANCTHLLEADKSTKYFHALARKRSRNKMITHLTREDGTETTSLIEVSTMLVDYFSQLLGTPHASYGVVPAVISNGQLLCSEAQSHLLAPFSDDDIRQALFSIGSEKAPGPDGFSSEFFKRQWPCVGPSVCAAVQEFFRTEDPRFAAPILRLSGVVCPPTYDVVVTLSPLLHLSFVVSLCFGCSPTRLTRQKRGWSKVEFRLGKHIICRYR</sequence>
<comment type="caution">
    <text evidence="1">The sequence shown here is derived from an EMBL/GenBank/DDBJ whole genome shotgun (WGS) entry which is preliminary data.</text>
</comment>
<accession>A0AAV8TV30</accession>
<dbReference type="EMBL" id="JAIWQS010000003">
    <property type="protein sequence ID" value="KAJ8770887.1"/>
    <property type="molecule type" value="Genomic_DNA"/>
</dbReference>
<dbReference type="InterPro" id="IPR036691">
    <property type="entry name" value="Endo/exonu/phosph_ase_sf"/>
</dbReference>
<dbReference type="SUPFAM" id="SSF56219">
    <property type="entry name" value="DNase I-like"/>
    <property type="match status" value="1"/>
</dbReference>
<name>A0AAV8TV30_9ROSI</name>
<gene>
    <name evidence="1" type="ORF">K2173_021802</name>
</gene>
<dbReference type="Gene3D" id="3.60.10.10">
    <property type="entry name" value="Endonuclease/exonuclease/phosphatase"/>
    <property type="match status" value="1"/>
</dbReference>
<reference evidence="1 2" key="1">
    <citation type="submission" date="2021-09" db="EMBL/GenBank/DDBJ databases">
        <title>Genomic insights and catalytic innovation underlie evolution of tropane alkaloids biosynthesis.</title>
        <authorList>
            <person name="Wang Y.-J."/>
            <person name="Tian T."/>
            <person name="Huang J.-P."/>
            <person name="Huang S.-X."/>
        </authorList>
    </citation>
    <scope>NUCLEOTIDE SEQUENCE [LARGE SCALE GENOMIC DNA]</scope>
    <source>
        <strain evidence="1">KIB-2018</strain>
        <tissue evidence="1">Leaf</tissue>
    </source>
</reference>